<comment type="caution">
    <text evidence="2">The sequence shown here is derived from an EMBL/GenBank/DDBJ whole genome shotgun (WGS) entry which is preliminary data.</text>
</comment>
<reference evidence="2 3" key="1">
    <citation type="submission" date="2019-05" db="EMBL/GenBank/DDBJ databases">
        <title>Comparative genomics and metabolomics analyses of clavulanic acid producing Streptomyces species provides insight into specialized metabolism and evolution of beta-lactam biosynthetic gene clusters.</title>
        <authorList>
            <person name="Moore M.A."/>
            <person name="Cruz-Morales P."/>
            <person name="Barona Gomez F."/>
            <person name="Kapil T."/>
        </authorList>
    </citation>
    <scope>NUCLEOTIDE SEQUENCE [LARGE SCALE GENOMIC DNA]</scope>
    <source>
        <strain evidence="2 3">NRRL 5741</strain>
    </source>
</reference>
<feature type="region of interest" description="Disordered" evidence="1">
    <location>
        <begin position="30"/>
        <end position="50"/>
    </location>
</feature>
<dbReference type="EMBL" id="VCLA01000162">
    <property type="protein sequence ID" value="MQT03073.1"/>
    <property type="molecule type" value="Genomic_DNA"/>
</dbReference>
<accession>A0A646KLF9</accession>
<feature type="non-terminal residue" evidence="2">
    <location>
        <position position="1"/>
    </location>
</feature>
<keyword evidence="2" id="KW-0347">Helicase</keyword>
<keyword evidence="2" id="KW-0547">Nucleotide-binding</keyword>
<keyword evidence="2" id="KW-0067">ATP-binding</keyword>
<proteinExistence type="predicted"/>
<dbReference type="RefSeq" id="WP_194292140.1">
    <property type="nucleotide sequence ID" value="NZ_VCLA01000162.1"/>
</dbReference>
<gene>
    <name evidence="2" type="ORF">FF041_23670</name>
</gene>
<sequence length="126" mass="13660">GTWRWRQQEPGTWAQLSDEQQERLTALGIKPGGIPSPAPAAGSAKGPGKAQQAFRRGLAALAQWIEREGADRPVPRGHTEKITVDGQTEPVTVKLGVGISNTKSRRDKLTAEQRDALRVLGMEWAA</sequence>
<dbReference type="AlphaFoldDB" id="A0A646KLF9"/>
<dbReference type="GO" id="GO:0004386">
    <property type="term" value="F:helicase activity"/>
    <property type="evidence" value="ECO:0007669"/>
    <property type="project" value="UniProtKB-KW"/>
</dbReference>
<evidence type="ECO:0000256" key="1">
    <source>
        <dbReference type="SAM" id="MobiDB-lite"/>
    </source>
</evidence>
<evidence type="ECO:0000313" key="3">
    <source>
        <dbReference type="Proteomes" id="UP000419138"/>
    </source>
</evidence>
<evidence type="ECO:0000313" key="2">
    <source>
        <dbReference type="EMBL" id="MQT03073.1"/>
    </source>
</evidence>
<name>A0A646KLF9_STRJU</name>
<organism evidence="2 3">
    <name type="scientific">Streptomyces jumonjinensis</name>
    <dbReference type="NCBI Taxonomy" id="1945"/>
    <lineage>
        <taxon>Bacteria</taxon>
        <taxon>Bacillati</taxon>
        <taxon>Actinomycetota</taxon>
        <taxon>Actinomycetes</taxon>
        <taxon>Kitasatosporales</taxon>
        <taxon>Streptomycetaceae</taxon>
        <taxon>Streptomyces</taxon>
    </lineage>
</organism>
<dbReference type="Proteomes" id="UP000419138">
    <property type="component" value="Unassembled WGS sequence"/>
</dbReference>
<protein>
    <submittedName>
        <fullName evidence="2">Helicase</fullName>
    </submittedName>
</protein>
<keyword evidence="2" id="KW-0378">Hydrolase</keyword>
<keyword evidence="3" id="KW-1185">Reference proteome</keyword>